<dbReference type="UniPathway" id="UPA00219"/>
<dbReference type="OrthoDB" id="9816572at2"/>
<evidence type="ECO:0000256" key="1">
    <source>
        <dbReference type="ARBA" id="ARBA00004651"/>
    </source>
</evidence>
<dbReference type="InterPro" id="IPR051050">
    <property type="entry name" value="Lipid_II_flippase_MurJ/MviN"/>
</dbReference>
<comment type="function">
    <text evidence="8 10 11">Involved in peptidoglycan biosynthesis. Transports lipid-linked peptidoglycan precursors from the inner to the outer leaflet of the cytoplasmic membrane.</text>
</comment>
<evidence type="ECO:0000256" key="8">
    <source>
        <dbReference type="ARBA" id="ARBA00060041"/>
    </source>
</evidence>
<dbReference type="PIRSF" id="PIRSF002869">
    <property type="entry name" value="MviN"/>
    <property type="match status" value="1"/>
</dbReference>
<keyword evidence="10 11" id="KW-0961">Cell wall biogenesis/degradation</keyword>
<dbReference type="NCBIfam" id="TIGR01695">
    <property type="entry name" value="murJ_mviN"/>
    <property type="match status" value="1"/>
</dbReference>
<keyword evidence="10" id="KW-0997">Cell inner membrane</keyword>
<comment type="pathway">
    <text evidence="10">Cell wall biogenesis; peptidoglycan biosynthesis.</text>
</comment>
<feature type="transmembrane region" description="Helical" evidence="10">
    <location>
        <begin position="285"/>
        <end position="303"/>
    </location>
</feature>
<dbReference type="PANTHER" id="PTHR47019">
    <property type="entry name" value="LIPID II FLIPPASE MURJ"/>
    <property type="match status" value="1"/>
</dbReference>
<feature type="transmembrane region" description="Helical" evidence="10">
    <location>
        <begin position="324"/>
        <end position="350"/>
    </location>
</feature>
<evidence type="ECO:0000256" key="3">
    <source>
        <dbReference type="ARBA" id="ARBA00022692"/>
    </source>
</evidence>
<feature type="transmembrane region" description="Helical" evidence="10">
    <location>
        <begin position="199"/>
        <end position="219"/>
    </location>
</feature>
<feature type="transmembrane region" description="Helical" evidence="10">
    <location>
        <begin position="172"/>
        <end position="193"/>
    </location>
</feature>
<evidence type="ECO:0000256" key="4">
    <source>
        <dbReference type="ARBA" id="ARBA00022960"/>
    </source>
</evidence>
<feature type="transmembrane region" description="Helical" evidence="10">
    <location>
        <begin position="240"/>
        <end position="265"/>
    </location>
</feature>
<keyword evidence="2 10" id="KW-1003">Cell membrane</keyword>
<dbReference type="GO" id="GO:0005886">
    <property type="term" value="C:plasma membrane"/>
    <property type="evidence" value="ECO:0007669"/>
    <property type="project" value="UniProtKB-SubCell"/>
</dbReference>
<dbReference type="PRINTS" id="PR01806">
    <property type="entry name" value="VIRFACTRMVIN"/>
</dbReference>
<reference evidence="12 13" key="1">
    <citation type="submission" date="2019-03" db="EMBL/GenBank/DDBJ databases">
        <title>Draft genome of Gammaproteobacteria bacterium LSUCC0057, a member of the SAR92 clade.</title>
        <authorList>
            <person name="Lanclos V.C."/>
            <person name="Doiron C."/>
            <person name="Henson M.W."/>
            <person name="Thrash J.C."/>
        </authorList>
    </citation>
    <scope>NUCLEOTIDE SEQUENCE [LARGE SCALE GENOMIC DNA]</scope>
    <source>
        <strain evidence="12 13">LSUCC0057</strain>
    </source>
</reference>
<dbReference type="GO" id="GO:0015648">
    <property type="term" value="F:lipid-linked peptidoglycan transporter activity"/>
    <property type="evidence" value="ECO:0007669"/>
    <property type="project" value="UniProtKB-UniRule"/>
</dbReference>
<dbReference type="Pfam" id="PF03023">
    <property type="entry name" value="MurJ"/>
    <property type="match status" value="1"/>
</dbReference>
<keyword evidence="3 10" id="KW-0812">Transmembrane</keyword>
<evidence type="ECO:0000256" key="9">
    <source>
        <dbReference type="ARBA" id="ARBA00061532"/>
    </source>
</evidence>
<keyword evidence="13" id="KW-1185">Reference proteome</keyword>
<proteinExistence type="inferred from homology"/>
<evidence type="ECO:0000313" key="13">
    <source>
        <dbReference type="Proteomes" id="UP000298133"/>
    </source>
</evidence>
<keyword evidence="4 10" id="KW-0133">Cell shape</keyword>
<dbReference type="Proteomes" id="UP000298133">
    <property type="component" value="Unassembled WGS sequence"/>
</dbReference>
<comment type="subcellular location">
    <subcellularLocation>
        <location evidence="10">Cell inner membrane</location>
        <topology evidence="10">Multi-pass membrane protein</topology>
    </subcellularLocation>
    <subcellularLocation>
        <location evidence="1">Cell membrane</location>
        <topology evidence="1">Multi-pass membrane protein</topology>
    </subcellularLocation>
</comment>
<evidence type="ECO:0000256" key="7">
    <source>
        <dbReference type="ARBA" id="ARBA00023136"/>
    </source>
</evidence>
<dbReference type="CDD" id="cd13123">
    <property type="entry name" value="MATE_MurJ_like"/>
    <property type="match status" value="1"/>
</dbReference>
<comment type="similarity">
    <text evidence="9 10 11">Belongs to the MurJ/MviN family.</text>
</comment>
<dbReference type="GO" id="GO:0034204">
    <property type="term" value="P:lipid translocation"/>
    <property type="evidence" value="ECO:0007669"/>
    <property type="project" value="TreeGrafter"/>
</dbReference>
<feature type="transmembrane region" description="Helical" evidence="10">
    <location>
        <begin position="504"/>
        <end position="524"/>
    </location>
</feature>
<gene>
    <name evidence="10 12" type="primary">murJ</name>
    <name evidence="12" type="ORF">E3W66_05025</name>
</gene>
<keyword evidence="6 10" id="KW-1133">Transmembrane helix</keyword>
<feature type="transmembrane region" description="Helical" evidence="10">
    <location>
        <begin position="36"/>
        <end position="55"/>
    </location>
</feature>
<feature type="transmembrane region" description="Helical" evidence="10">
    <location>
        <begin position="395"/>
        <end position="417"/>
    </location>
</feature>
<dbReference type="EMBL" id="SPIA01000001">
    <property type="protein sequence ID" value="TFH69386.1"/>
    <property type="molecule type" value="Genomic_DNA"/>
</dbReference>
<evidence type="ECO:0000313" key="12">
    <source>
        <dbReference type="EMBL" id="TFH69386.1"/>
    </source>
</evidence>
<evidence type="ECO:0000256" key="6">
    <source>
        <dbReference type="ARBA" id="ARBA00022989"/>
    </source>
</evidence>
<name>A0A4Y8UKK9_9GAMM</name>
<protein>
    <recommendedName>
        <fullName evidence="10">Probable lipid II flippase MurJ</fullName>
    </recommendedName>
</protein>
<sequence>MASAAPAVRDAGLLRSSAVVSLLTLVSRVMGLLRDVIFAQVIGASASADAFFVAFKIPNFFRRLFAEGAFSQAFVPVLNEYRERGSNAAVQALLARVYASLGGVLLLLTALVVAAAPLFAALFAPSWWWQGAAQFAVVGELLRITFPYLLFVSLAGVAGGVLNSYDRFAAPAFTPVLLNLVLIAAALLAVPYFSQPVYALAWGVFAAGLVQLLFQLPFLRRIDMLPRPVWDWHDAGVKKILGLMAPAIFGVSVSQINLLLDTMLATFLPAGSVSWLYYADRLAELPLGVFAIAIAVVILPNLSRHHSASSQQAFSATLDWALRMVVLIALPAALALMVLAEPILAALFFYGDVMQPNDIAMAAFSLRAYALGLVFFMLIKVLAPGFYARQDMRTPVRIGVIAMVANMGLNLLFVLALHHTLRLGHAGLALATALSAALNMALLLRGLRRAGIYTPQPGWGRFALQLSLAVAAMLAVAVALAMHWQLLDQAQWHAWGVAERGWRLLAVCVLAAAGYLLVLYLVGLRRDDFAGPAKAVSRQ</sequence>
<organism evidence="12 13">
    <name type="scientific">Gammaproteobacteria bacterium LSUCC0057</name>
    <dbReference type="NCBI Taxonomy" id="2559237"/>
    <lineage>
        <taxon>Bacteria</taxon>
        <taxon>Pseudomonadati</taxon>
        <taxon>Pseudomonadota</taxon>
        <taxon>Gammaproteobacteria</taxon>
        <taxon>Cellvibrionales</taxon>
        <taxon>Porticoccaceae</taxon>
        <taxon>SAR92 clade</taxon>
    </lineage>
</organism>
<dbReference type="GO" id="GO:0008360">
    <property type="term" value="P:regulation of cell shape"/>
    <property type="evidence" value="ECO:0007669"/>
    <property type="project" value="UniProtKB-UniRule"/>
</dbReference>
<keyword evidence="7 10" id="KW-0472">Membrane</keyword>
<keyword evidence="5 10" id="KW-0573">Peptidoglycan synthesis</keyword>
<dbReference type="InterPro" id="IPR004268">
    <property type="entry name" value="MurJ"/>
</dbReference>
<feature type="transmembrane region" description="Helical" evidence="10">
    <location>
        <begin position="104"/>
        <end position="124"/>
    </location>
</feature>
<evidence type="ECO:0000256" key="2">
    <source>
        <dbReference type="ARBA" id="ARBA00022475"/>
    </source>
</evidence>
<dbReference type="GO" id="GO:0009252">
    <property type="term" value="P:peptidoglycan biosynthetic process"/>
    <property type="evidence" value="ECO:0007669"/>
    <property type="project" value="UniProtKB-UniRule"/>
</dbReference>
<evidence type="ECO:0000256" key="11">
    <source>
        <dbReference type="PIRNR" id="PIRNR002869"/>
    </source>
</evidence>
<accession>A0A4Y8UKK9</accession>
<keyword evidence="10 11" id="KW-0813">Transport</keyword>
<comment type="caution">
    <text evidence="12">The sequence shown here is derived from an EMBL/GenBank/DDBJ whole genome shotgun (WGS) entry which is preliminary data.</text>
</comment>
<evidence type="ECO:0000256" key="5">
    <source>
        <dbReference type="ARBA" id="ARBA00022984"/>
    </source>
</evidence>
<dbReference type="GO" id="GO:0071555">
    <property type="term" value="P:cell wall organization"/>
    <property type="evidence" value="ECO:0007669"/>
    <property type="project" value="UniProtKB-UniRule"/>
</dbReference>
<feature type="transmembrane region" description="Helical" evidence="10">
    <location>
        <begin position="144"/>
        <end position="165"/>
    </location>
</feature>
<dbReference type="PANTHER" id="PTHR47019:SF1">
    <property type="entry name" value="LIPID II FLIPPASE MURJ"/>
    <property type="match status" value="1"/>
</dbReference>
<dbReference type="HAMAP" id="MF_02078">
    <property type="entry name" value="MurJ_MviN"/>
    <property type="match status" value="1"/>
</dbReference>
<feature type="transmembrane region" description="Helical" evidence="10">
    <location>
        <begin position="423"/>
        <end position="444"/>
    </location>
</feature>
<feature type="transmembrane region" description="Helical" evidence="10">
    <location>
        <begin position="362"/>
        <end position="383"/>
    </location>
</feature>
<feature type="transmembrane region" description="Helical" evidence="10">
    <location>
        <begin position="464"/>
        <end position="484"/>
    </location>
</feature>
<feature type="transmembrane region" description="Helical" evidence="10">
    <location>
        <begin position="12"/>
        <end position="30"/>
    </location>
</feature>
<evidence type="ECO:0000256" key="10">
    <source>
        <dbReference type="HAMAP-Rule" id="MF_02078"/>
    </source>
</evidence>
<dbReference type="AlphaFoldDB" id="A0A4Y8UKK9"/>